<accession>A0A239LJC2</accession>
<name>A0A239LJC2_9RHOB</name>
<proteinExistence type="predicted"/>
<dbReference type="InterPro" id="IPR008257">
    <property type="entry name" value="Pept_M19"/>
</dbReference>
<dbReference type="SUPFAM" id="SSF51556">
    <property type="entry name" value="Metallo-dependent hydrolases"/>
    <property type="match status" value="1"/>
</dbReference>
<evidence type="ECO:0000313" key="2">
    <source>
        <dbReference type="EMBL" id="SNT29769.1"/>
    </source>
</evidence>
<dbReference type="InterPro" id="IPR032466">
    <property type="entry name" value="Metal_Hydrolase"/>
</dbReference>
<dbReference type="PANTHER" id="PTHR10443:SF12">
    <property type="entry name" value="DIPEPTIDASE"/>
    <property type="match status" value="1"/>
</dbReference>
<sequence length="390" mass="42083">MKRTTGLALAVVVLGGPAIAQSAPSDEEIAARIEKLVEMADPRGDEARRGDLAYRERYADAFMIDALAVGSPGFESIAFLLEDWESLADHYEGSGFAAFSTTISNGSEGALAVLERIDVMQKWVEENAERFVIATTVQDLRDAKAAGKVAIMLNSQSMDMLDENLENVQRYWDLGIRQMNFSYNQTGAYSAGMVANDPAIPDNGVTELGYKVVAEMNRVGMIVDCSHSSWQTCLDAAEITAKPMMISHSNSDALFGNFRNVTDAAIRAVAATGGVVCVNFLGGFLNPQGDATPKAIAKHIDYIGQMVGKQATCFGVDYVENYGVALGPIISNPEKYPPAQGYGLPTQMAPPADAWAVAQVLEDEHGWSEAEIRALMGENLMRVYEANWGG</sequence>
<reference evidence="2 3" key="1">
    <citation type="submission" date="2017-06" db="EMBL/GenBank/DDBJ databases">
        <authorList>
            <person name="Kim H.J."/>
            <person name="Triplett B.A."/>
        </authorList>
    </citation>
    <scope>NUCLEOTIDE SEQUENCE [LARGE SCALE GENOMIC DNA]</scope>
    <source>
        <strain evidence="2 3">DSM 29339</strain>
    </source>
</reference>
<dbReference type="RefSeq" id="WP_089234951.1">
    <property type="nucleotide sequence ID" value="NZ_FZOY01000010.1"/>
</dbReference>
<dbReference type="PANTHER" id="PTHR10443">
    <property type="entry name" value="MICROSOMAL DIPEPTIDASE"/>
    <property type="match status" value="1"/>
</dbReference>
<dbReference type="GO" id="GO:0070573">
    <property type="term" value="F:metallodipeptidase activity"/>
    <property type="evidence" value="ECO:0007669"/>
    <property type="project" value="InterPro"/>
</dbReference>
<keyword evidence="3" id="KW-1185">Reference proteome</keyword>
<dbReference type="GO" id="GO:0006508">
    <property type="term" value="P:proteolysis"/>
    <property type="evidence" value="ECO:0007669"/>
    <property type="project" value="InterPro"/>
</dbReference>
<dbReference type="OrthoDB" id="9804920at2"/>
<dbReference type="EMBL" id="FZOY01000010">
    <property type="protein sequence ID" value="SNT29769.1"/>
    <property type="molecule type" value="Genomic_DNA"/>
</dbReference>
<feature type="signal peptide" evidence="1">
    <location>
        <begin position="1"/>
        <end position="22"/>
    </location>
</feature>
<evidence type="ECO:0000313" key="3">
    <source>
        <dbReference type="Proteomes" id="UP000198426"/>
    </source>
</evidence>
<dbReference type="Proteomes" id="UP000198426">
    <property type="component" value="Unassembled WGS sequence"/>
</dbReference>
<feature type="chain" id="PRO_5012105127" evidence="1">
    <location>
        <begin position="23"/>
        <end position="390"/>
    </location>
</feature>
<gene>
    <name evidence="2" type="ORF">SAMN05421757_1106</name>
</gene>
<dbReference type="PROSITE" id="PS51365">
    <property type="entry name" value="RENAL_DIPEPTIDASE_2"/>
    <property type="match status" value="1"/>
</dbReference>
<protein>
    <submittedName>
        <fullName evidence="2">Membrane dipeptidase</fullName>
    </submittedName>
</protein>
<evidence type="ECO:0000256" key="1">
    <source>
        <dbReference type="SAM" id="SignalP"/>
    </source>
</evidence>
<organism evidence="2 3">
    <name type="scientific">Tropicimonas sediminicola</name>
    <dbReference type="NCBI Taxonomy" id="1031541"/>
    <lineage>
        <taxon>Bacteria</taxon>
        <taxon>Pseudomonadati</taxon>
        <taxon>Pseudomonadota</taxon>
        <taxon>Alphaproteobacteria</taxon>
        <taxon>Rhodobacterales</taxon>
        <taxon>Roseobacteraceae</taxon>
        <taxon>Tropicimonas</taxon>
    </lineage>
</organism>
<dbReference type="Gene3D" id="3.20.20.140">
    <property type="entry name" value="Metal-dependent hydrolases"/>
    <property type="match status" value="1"/>
</dbReference>
<keyword evidence="1" id="KW-0732">Signal</keyword>
<dbReference type="Pfam" id="PF01244">
    <property type="entry name" value="Peptidase_M19"/>
    <property type="match status" value="1"/>
</dbReference>
<dbReference type="AlphaFoldDB" id="A0A239LJC2"/>